<dbReference type="SUPFAM" id="SSF50494">
    <property type="entry name" value="Trypsin-like serine proteases"/>
    <property type="match status" value="1"/>
</dbReference>
<evidence type="ECO:0000256" key="2">
    <source>
        <dbReference type="ARBA" id="ARBA00022737"/>
    </source>
</evidence>
<evidence type="ECO:0000313" key="3">
    <source>
        <dbReference type="EMBL" id="GAA3659167.1"/>
    </source>
</evidence>
<keyword evidence="2" id="KW-0677">Repeat</keyword>
<dbReference type="InterPro" id="IPR011047">
    <property type="entry name" value="Quinoprotein_ADH-like_sf"/>
</dbReference>
<protein>
    <recommendedName>
        <fullName evidence="5">WD40 repeat</fullName>
    </recommendedName>
</protein>
<dbReference type="PANTHER" id="PTHR22847">
    <property type="entry name" value="WD40 REPEAT PROTEIN"/>
    <property type="match status" value="1"/>
</dbReference>
<proteinExistence type="predicted"/>
<organism evidence="3 4">
    <name type="scientific">Nonomuraea antimicrobica</name>
    <dbReference type="NCBI Taxonomy" id="561173"/>
    <lineage>
        <taxon>Bacteria</taxon>
        <taxon>Bacillati</taxon>
        <taxon>Actinomycetota</taxon>
        <taxon>Actinomycetes</taxon>
        <taxon>Streptosporangiales</taxon>
        <taxon>Streptosporangiaceae</taxon>
        <taxon>Nonomuraea</taxon>
    </lineage>
</organism>
<dbReference type="PANTHER" id="PTHR22847:SF637">
    <property type="entry name" value="WD REPEAT DOMAIN 5B"/>
    <property type="match status" value="1"/>
</dbReference>
<dbReference type="InterPro" id="IPR009003">
    <property type="entry name" value="Peptidase_S1_PA"/>
</dbReference>
<evidence type="ECO:0008006" key="5">
    <source>
        <dbReference type="Google" id="ProtNLM"/>
    </source>
</evidence>
<evidence type="ECO:0000256" key="1">
    <source>
        <dbReference type="ARBA" id="ARBA00022574"/>
    </source>
</evidence>
<dbReference type="InterPro" id="IPR001680">
    <property type="entry name" value="WD40_rpt"/>
</dbReference>
<evidence type="ECO:0000313" key="4">
    <source>
        <dbReference type="Proteomes" id="UP001500902"/>
    </source>
</evidence>
<dbReference type="EMBL" id="BAAAZP010000040">
    <property type="protein sequence ID" value="GAA3659167.1"/>
    <property type="molecule type" value="Genomic_DNA"/>
</dbReference>
<dbReference type="Pfam" id="PF13365">
    <property type="entry name" value="Trypsin_2"/>
    <property type="match status" value="1"/>
</dbReference>
<dbReference type="InterPro" id="IPR015943">
    <property type="entry name" value="WD40/YVTN_repeat-like_dom_sf"/>
</dbReference>
<keyword evidence="4" id="KW-1185">Reference proteome</keyword>
<keyword evidence="1" id="KW-0853">WD repeat</keyword>
<comment type="caution">
    <text evidence="3">The sequence shown here is derived from an EMBL/GenBank/DDBJ whole genome shotgun (WGS) entry which is preliminary data.</text>
</comment>
<reference evidence="4" key="1">
    <citation type="journal article" date="2019" name="Int. J. Syst. Evol. Microbiol.">
        <title>The Global Catalogue of Microorganisms (GCM) 10K type strain sequencing project: providing services to taxonomists for standard genome sequencing and annotation.</title>
        <authorList>
            <consortium name="The Broad Institute Genomics Platform"/>
            <consortium name="The Broad Institute Genome Sequencing Center for Infectious Disease"/>
            <person name="Wu L."/>
            <person name="Ma J."/>
        </authorList>
    </citation>
    <scope>NUCLEOTIDE SEQUENCE [LARGE SCALE GENOMIC DNA]</scope>
    <source>
        <strain evidence="4">JCM 16904</strain>
    </source>
</reference>
<sequence length="1383" mass="146908">MRPWSVRVFRDGRVRGAGVLLDDRHVLTCAHVVGPAPRPFEVDFPALGGERLRAEVVPDGWFPVEPGGGGDLAVARLSGPLPPGAVPAPLVRKTAPGTPVRVYGYPPGVDTGMWASARLDEPAGPRAEWVQLEAAQVTGHRIEQGFSGAGVEADGRVTGIVVAEDRDAAAKVAWMLPLATVAARWPRLEPLLPGPLDLDPAFEQHFEPRSRGVQRAGQPGRYFTGRVTALSELSRWLADGGDTTSRVVTGSPGSGKSAVLSRLVVCADPARRALLPAAERGRITPGTLPPPGSIDAAVHAAGRTTEQVAARIATALDLTAPAAGLPAALAVLGRALGRPVTIVIDALDEAAFREDLVLTLVQPLVAERVRLLLGSRLDLLPLLRTGIEALDLDAAPYFEAGDVAAYVAAYLRGAGPYRDDGLPELIGARVAATAAGNFLIAQLIALDLASRPRPVDPRQRDWDAFPSRVGDAMRAHLHRVGASAPGGHRWVTDLLAPLAYAEGTDLGDELWAELATELGGADYRKGDLRRLRADTGAAALLTAAGTGWRLFHHALAEHLREELDRSGLRAEEAHRAIAGRLLARVPGEGGERRWWEAPPYVLRHLAGHAVDGGLLEDLVQDPGFLLWGDQDRQLPLLGNVHGARARAAAEAYQLAAHEVGALDSDGGAATVLRVFARLRGADELADRVSRLRPEGWDVAWRHWRRSFTHRVFLGHHERVQVVGLGVARGRTVVVSGDRSGGVLVRDLETGALLHSLTHRRRGTGRPARQVRITALAVRENLAAVGDSLGRLELWDLNTGRSVRVFPPAYSGVEGIAFSTDGSLLVTAGWIDGGAVVKTWDTAGGAELRTLPCPSRAVTDVAVIGPVDRAAKGDVVVGAGGDTDEGPLHAWDLETGRYLRRFGGVPRRDENVRCWLRSGSLQVADGLVVVAERVEEDAGFVRVWDPMSGELLRTFPETPLPKLWSLAIGRRHDRLVAVTAGDLHGGVRLWDALTWRPLGDLAGHTCKVEAITLGEHRGRPVAVTGDGPINPGDAATVRVWDLADEPASDVAGVSRVRPSRGALVTAEGEDLVVRDAGTGRAVRRVGCRAGELAVHGTLAVTLDDGVVRTWDLETGRPGHRLDGGGQPVRTLATGALGERVLAAVLSAARPGGDRAEVHVWDATTGRRLRRFTGDVGIYDAVALGAYRGRGLLITGSGGSDRVVRVRDLATGRTIHTLARNDNYIKTISVEDLLGRPVLVTGGGNVCLWDLADGALISAFGDHMTLMTQVRLGEIDGRPVAVTISIGSDRRIAVWRLPDGEPLGSYTGQAGWLGSVDLATVRGLPTVVAPADDGSVHLWEPVAGTVTRLPFNAKVRDVLVTGGDLVVATDTGLARLHHLERPGSL</sequence>
<dbReference type="RefSeq" id="WP_344875943.1">
    <property type="nucleotide sequence ID" value="NZ_BAAAZP010000040.1"/>
</dbReference>
<dbReference type="Proteomes" id="UP001500902">
    <property type="component" value="Unassembled WGS sequence"/>
</dbReference>
<gene>
    <name evidence="3" type="ORF">GCM10022224_023210</name>
</gene>
<dbReference type="Gene3D" id="2.130.10.10">
    <property type="entry name" value="YVTN repeat-like/Quinoprotein amine dehydrogenase"/>
    <property type="match status" value="3"/>
</dbReference>
<accession>A0ABP7BH65</accession>
<dbReference type="SUPFAM" id="SSF50998">
    <property type="entry name" value="Quinoprotein alcohol dehydrogenase-like"/>
    <property type="match status" value="2"/>
</dbReference>
<dbReference type="SMART" id="SM00320">
    <property type="entry name" value="WD40"/>
    <property type="match status" value="8"/>
</dbReference>
<dbReference type="Gene3D" id="2.40.10.120">
    <property type="match status" value="1"/>
</dbReference>
<name>A0ABP7BH65_9ACTN</name>